<accession>A0A2P4ESD4</accession>
<dbReference type="GO" id="GO:0003700">
    <property type="term" value="F:DNA-binding transcription factor activity"/>
    <property type="evidence" value="ECO:0007669"/>
    <property type="project" value="InterPro"/>
</dbReference>
<dbReference type="InterPro" id="IPR000847">
    <property type="entry name" value="LysR_HTH_N"/>
</dbReference>
<reference evidence="6 7" key="1">
    <citation type="submission" date="2018-01" db="EMBL/GenBank/DDBJ databases">
        <title>Draft genome of the type strain Pseudomonas oceani DSM 100277 isolated from the deep water in Okinawa trough, northwestern Pacific Ocean.</title>
        <authorList>
            <person name="Gomila M."/>
            <person name="Mulet M."/>
            <person name="Garcia-Valdes E."/>
            <person name="Lalucat J."/>
        </authorList>
    </citation>
    <scope>NUCLEOTIDE SEQUENCE [LARGE SCALE GENOMIC DNA]</scope>
    <source>
        <strain evidence="6 7">DSM 100277</strain>
    </source>
</reference>
<comment type="similarity">
    <text evidence="1">Belongs to the LysR transcriptional regulatory family.</text>
</comment>
<dbReference type="PANTHER" id="PTHR30537">
    <property type="entry name" value="HTH-TYPE TRANSCRIPTIONAL REGULATOR"/>
    <property type="match status" value="1"/>
</dbReference>
<evidence type="ECO:0000313" key="7">
    <source>
        <dbReference type="Proteomes" id="UP000243451"/>
    </source>
</evidence>
<dbReference type="Pfam" id="PF00126">
    <property type="entry name" value="HTH_1"/>
    <property type="match status" value="1"/>
</dbReference>
<dbReference type="AlphaFoldDB" id="A0A2P4ESD4"/>
<evidence type="ECO:0000256" key="4">
    <source>
        <dbReference type="ARBA" id="ARBA00023163"/>
    </source>
</evidence>
<dbReference type="InterPro" id="IPR036390">
    <property type="entry name" value="WH_DNA-bd_sf"/>
</dbReference>
<dbReference type="OrthoDB" id="9786526at2"/>
<dbReference type="InterPro" id="IPR005119">
    <property type="entry name" value="LysR_subst-bd"/>
</dbReference>
<evidence type="ECO:0000256" key="2">
    <source>
        <dbReference type="ARBA" id="ARBA00023015"/>
    </source>
</evidence>
<dbReference type="EMBL" id="PPSK01000016">
    <property type="protein sequence ID" value="POB01954.1"/>
    <property type="molecule type" value="Genomic_DNA"/>
</dbReference>
<sequence length="300" mass="32790">MRDPQLLTELYWYTYVVELGSFSAVAQQTGIAKSSLSRRIKSLETRLGVQLLSRGPRKFLMTSVGEEVYSNALEMIAAAHAAKTSAEEAREEPGGLIKITVPAVLSGYLISQLKHFKNRYPGVRFELYYEHEITSRSNIHFDLSFTLEAAPTNSSEIVVRPIANLCQAFFANPELAAQLTEKTTIAEVEDTQLLVLGQGSTPAPLYLQSGVRQVNKPSLVSSNLQTLKDAAKAGLGIACLPIVGCEAELSSNQLQTVCLHDRPMPTLLTSQTPPFKGITPTTRQLIKTIAAGLEGYAERH</sequence>
<keyword evidence="2" id="KW-0805">Transcription regulation</keyword>
<dbReference type="PROSITE" id="PS50931">
    <property type="entry name" value="HTH_LYSR"/>
    <property type="match status" value="1"/>
</dbReference>
<dbReference type="InterPro" id="IPR058163">
    <property type="entry name" value="LysR-type_TF_proteobact-type"/>
</dbReference>
<proteinExistence type="inferred from homology"/>
<dbReference type="SUPFAM" id="SSF53850">
    <property type="entry name" value="Periplasmic binding protein-like II"/>
    <property type="match status" value="1"/>
</dbReference>
<dbReference type="SUPFAM" id="SSF46785">
    <property type="entry name" value="Winged helix' DNA-binding domain"/>
    <property type="match status" value="1"/>
</dbReference>
<dbReference type="Gene3D" id="1.10.10.10">
    <property type="entry name" value="Winged helix-like DNA-binding domain superfamily/Winged helix DNA-binding domain"/>
    <property type="match status" value="1"/>
</dbReference>
<name>A0A2P4ESD4_9GAMM</name>
<keyword evidence="3" id="KW-0238">DNA-binding</keyword>
<feature type="domain" description="HTH lysR-type" evidence="5">
    <location>
        <begin position="16"/>
        <end position="62"/>
    </location>
</feature>
<dbReference type="Proteomes" id="UP000243451">
    <property type="component" value="Unassembled WGS sequence"/>
</dbReference>
<keyword evidence="4" id="KW-0804">Transcription</keyword>
<evidence type="ECO:0000259" key="5">
    <source>
        <dbReference type="PROSITE" id="PS50931"/>
    </source>
</evidence>
<organism evidence="6 7">
    <name type="scientific">Halopseudomonas oceani</name>
    <dbReference type="NCBI Taxonomy" id="1708783"/>
    <lineage>
        <taxon>Bacteria</taxon>
        <taxon>Pseudomonadati</taxon>
        <taxon>Pseudomonadota</taxon>
        <taxon>Gammaproteobacteria</taxon>
        <taxon>Pseudomonadales</taxon>
        <taxon>Pseudomonadaceae</taxon>
        <taxon>Halopseudomonas</taxon>
    </lineage>
</organism>
<dbReference type="Pfam" id="PF03466">
    <property type="entry name" value="LysR_substrate"/>
    <property type="match status" value="1"/>
</dbReference>
<keyword evidence="7" id="KW-1185">Reference proteome</keyword>
<evidence type="ECO:0000256" key="3">
    <source>
        <dbReference type="ARBA" id="ARBA00023125"/>
    </source>
</evidence>
<dbReference type="RefSeq" id="WP_104739230.1">
    <property type="nucleotide sequence ID" value="NZ_BMHR01000014.1"/>
</dbReference>
<comment type="caution">
    <text evidence="6">The sequence shown here is derived from an EMBL/GenBank/DDBJ whole genome shotgun (WGS) entry which is preliminary data.</text>
</comment>
<dbReference type="InterPro" id="IPR036388">
    <property type="entry name" value="WH-like_DNA-bd_sf"/>
</dbReference>
<dbReference type="GO" id="GO:0043565">
    <property type="term" value="F:sequence-specific DNA binding"/>
    <property type="evidence" value="ECO:0007669"/>
    <property type="project" value="TreeGrafter"/>
</dbReference>
<dbReference type="Gene3D" id="3.40.190.290">
    <property type="match status" value="1"/>
</dbReference>
<evidence type="ECO:0000256" key="1">
    <source>
        <dbReference type="ARBA" id="ARBA00009437"/>
    </source>
</evidence>
<protein>
    <recommendedName>
        <fullName evidence="5">HTH lysR-type domain-containing protein</fullName>
    </recommendedName>
</protein>
<dbReference type="GO" id="GO:0006351">
    <property type="term" value="P:DNA-templated transcription"/>
    <property type="evidence" value="ECO:0007669"/>
    <property type="project" value="TreeGrafter"/>
</dbReference>
<gene>
    <name evidence="6" type="ORF">C1949_14675</name>
</gene>
<dbReference type="PANTHER" id="PTHR30537:SF31">
    <property type="entry name" value="TRANSCRIPTIONAL REGULATOR, LYSR FAMILY"/>
    <property type="match status" value="1"/>
</dbReference>
<evidence type="ECO:0000313" key="6">
    <source>
        <dbReference type="EMBL" id="POB01954.1"/>
    </source>
</evidence>